<sequence length="22" mass="2538">MLSGFFWHSVNLLICLLSIKLC</sequence>
<proteinExistence type="predicted"/>
<accession>A0A0A9BF63</accession>
<organism evidence="1">
    <name type="scientific">Arundo donax</name>
    <name type="common">Giant reed</name>
    <name type="synonym">Donax arundinaceus</name>
    <dbReference type="NCBI Taxonomy" id="35708"/>
    <lineage>
        <taxon>Eukaryota</taxon>
        <taxon>Viridiplantae</taxon>
        <taxon>Streptophyta</taxon>
        <taxon>Embryophyta</taxon>
        <taxon>Tracheophyta</taxon>
        <taxon>Spermatophyta</taxon>
        <taxon>Magnoliopsida</taxon>
        <taxon>Liliopsida</taxon>
        <taxon>Poales</taxon>
        <taxon>Poaceae</taxon>
        <taxon>PACMAD clade</taxon>
        <taxon>Arundinoideae</taxon>
        <taxon>Arundineae</taxon>
        <taxon>Arundo</taxon>
    </lineage>
</organism>
<name>A0A0A9BF63_ARUDO</name>
<dbReference type="AlphaFoldDB" id="A0A0A9BF63"/>
<reference evidence="1" key="2">
    <citation type="journal article" date="2015" name="Data Brief">
        <title>Shoot transcriptome of the giant reed, Arundo donax.</title>
        <authorList>
            <person name="Barrero R.A."/>
            <person name="Guerrero F.D."/>
            <person name="Moolhuijzen P."/>
            <person name="Goolsby J.A."/>
            <person name="Tidwell J."/>
            <person name="Bellgard S.E."/>
            <person name="Bellgard M.I."/>
        </authorList>
    </citation>
    <scope>NUCLEOTIDE SEQUENCE</scope>
    <source>
        <tissue evidence="1">Shoot tissue taken approximately 20 cm above the soil surface</tissue>
    </source>
</reference>
<reference evidence="1" key="1">
    <citation type="submission" date="2014-09" db="EMBL/GenBank/DDBJ databases">
        <authorList>
            <person name="Magalhaes I.L.F."/>
            <person name="Oliveira U."/>
            <person name="Santos F.R."/>
            <person name="Vidigal T.H.D.A."/>
            <person name="Brescovit A.D."/>
            <person name="Santos A.J."/>
        </authorList>
    </citation>
    <scope>NUCLEOTIDE SEQUENCE</scope>
    <source>
        <tissue evidence="1">Shoot tissue taken approximately 20 cm above the soil surface</tissue>
    </source>
</reference>
<protein>
    <submittedName>
        <fullName evidence="1">Uncharacterized protein</fullName>
    </submittedName>
</protein>
<evidence type="ECO:0000313" key="1">
    <source>
        <dbReference type="EMBL" id="JAD59880.1"/>
    </source>
</evidence>
<dbReference type="EMBL" id="GBRH01238015">
    <property type="protein sequence ID" value="JAD59880.1"/>
    <property type="molecule type" value="Transcribed_RNA"/>
</dbReference>